<name>A0A9E8HL10_9ALTE</name>
<gene>
    <name evidence="9" type="ORF">NNL22_08335</name>
</gene>
<evidence type="ECO:0000256" key="5">
    <source>
        <dbReference type="ARBA" id="ARBA00022692"/>
    </source>
</evidence>
<organism evidence="9 10">
    <name type="scientific">Alkalimarinus sediminis</name>
    <dbReference type="NCBI Taxonomy" id="1632866"/>
    <lineage>
        <taxon>Bacteria</taxon>
        <taxon>Pseudomonadati</taxon>
        <taxon>Pseudomonadota</taxon>
        <taxon>Gammaproteobacteria</taxon>
        <taxon>Alteromonadales</taxon>
        <taxon>Alteromonadaceae</taxon>
        <taxon>Alkalimarinus</taxon>
    </lineage>
</organism>
<feature type="transmembrane region" description="Helical" evidence="8">
    <location>
        <begin position="80"/>
        <end position="100"/>
    </location>
</feature>
<evidence type="ECO:0000313" key="9">
    <source>
        <dbReference type="EMBL" id="UZW76575.1"/>
    </source>
</evidence>
<evidence type="ECO:0000256" key="4">
    <source>
        <dbReference type="ARBA" id="ARBA00022519"/>
    </source>
</evidence>
<dbReference type="Proteomes" id="UP001164472">
    <property type="component" value="Chromosome"/>
</dbReference>
<comment type="similarity">
    <text evidence="2">Belongs to the UPF0283 family.</text>
</comment>
<dbReference type="KEGG" id="asem:NNL22_08335"/>
<keyword evidence="10" id="KW-1185">Reference proteome</keyword>
<keyword evidence="6 8" id="KW-1133">Transmembrane helix</keyword>
<keyword evidence="3" id="KW-1003">Cell membrane</keyword>
<keyword evidence="4" id="KW-0997">Cell inner membrane</keyword>
<keyword evidence="7 8" id="KW-0472">Membrane</keyword>
<dbReference type="RefSeq" id="WP_251812801.1">
    <property type="nucleotide sequence ID" value="NZ_CP101527.1"/>
</dbReference>
<evidence type="ECO:0000256" key="1">
    <source>
        <dbReference type="ARBA" id="ARBA00004429"/>
    </source>
</evidence>
<evidence type="ECO:0000256" key="2">
    <source>
        <dbReference type="ARBA" id="ARBA00008255"/>
    </source>
</evidence>
<sequence>MSVMKSDGRPARVKGRQFNVTDPVETTKAANREGKTFVPEASDELNEVPESITAGECLPHVSEYSGLSLEALPVKGLTSFLYLFGMLLLMLLGWEVYTVLKSALEVHWLLASGFAILLVLVAGLGIRLLRRYFVDQENLGALKGVQQQAECLSEASSVDGAKAFVESLRVFYGDKPQRVYLERCLDTLPDYSNDREVIAHIDRVFLQPLDKEAQRRISNFSIQTGVVVAVSPWASLDMLLSLWRSIKMIDDIAQVYGMRPSLSNRYKLLRLVIHQLAFIGVSEILMDQAMEEFGSSTLTSMASARLGQGVGAGIYTARIGIAAMKVSRPIGFTKSSQPKATSIITPMIERLKSVVRGGKV</sequence>
<reference evidence="9" key="1">
    <citation type="submission" date="2022-07" db="EMBL/GenBank/DDBJ databases">
        <title>Alkalimarinus sp. nov., isolated from gut of a Alitta virens.</title>
        <authorList>
            <person name="Yang A.I."/>
            <person name="Shin N.-R."/>
        </authorList>
    </citation>
    <scope>NUCLEOTIDE SEQUENCE</scope>
    <source>
        <strain evidence="9">FA028</strain>
    </source>
</reference>
<dbReference type="AlphaFoldDB" id="A0A9E8HL10"/>
<evidence type="ECO:0000256" key="8">
    <source>
        <dbReference type="SAM" id="Phobius"/>
    </source>
</evidence>
<dbReference type="NCBIfam" id="TIGR01620">
    <property type="entry name" value="hyp_HI0043"/>
    <property type="match status" value="1"/>
</dbReference>
<feature type="transmembrane region" description="Helical" evidence="8">
    <location>
        <begin position="106"/>
        <end position="129"/>
    </location>
</feature>
<protein>
    <submittedName>
        <fullName evidence="9">TIGR01620 family protein</fullName>
    </submittedName>
</protein>
<keyword evidence="5 8" id="KW-0812">Transmembrane</keyword>
<dbReference type="PANTHER" id="PTHR39342:SF1">
    <property type="entry name" value="UPF0283 MEMBRANE PROTEIN YCJF"/>
    <property type="match status" value="1"/>
</dbReference>
<proteinExistence type="inferred from homology"/>
<dbReference type="GO" id="GO:0005886">
    <property type="term" value="C:plasma membrane"/>
    <property type="evidence" value="ECO:0007669"/>
    <property type="project" value="UniProtKB-SubCell"/>
</dbReference>
<evidence type="ECO:0000256" key="6">
    <source>
        <dbReference type="ARBA" id="ARBA00022989"/>
    </source>
</evidence>
<evidence type="ECO:0000256" key="3">
    <source>
        <dbReference type="ARBA" id="ARBA00022475"/>
    </source>
</evidence>
<dbReference type="InterPro" id="IPR006507">
    <property type="entry name" value="UPF0283"/>
</dbReference>
<comment type="subcellular location">
    <subcellularLocation>
        <location evidence="1">Cell inner membrane</location>
        <topology evidence="1">Multi-pass membrane protein</topology>
    </subcellularLocation>
</comment>
<evidence type="ECO:0000256" key="7">
    <source>
        <dbReference type="ARBA" id="ARBA00023136"/>
    </source>
</evidence>
<dbReference type="EMBL" id="CP101527">
    <property type="protein sequence ID" value="UZW76575.1"/>
    <property type="molecule type" value="Genomic_DNA"/>
</dbReference>
<evidence type="ECO:0000313" key="10">
    <source>
        <dbReference type="Proteomes" id="UP001164472"/>
    </source>
</evidence>
<dbReference type="PANTHER" id="PTHR39342">
    <property type="entry name" value="UPF0283 MEMBRANE PROTEIN YCJF"/>
    <property type="match status" value="1"/>
</dbReference>
<dbReference type="InterPro" id="IPR021147">
    <property type="entry name" value="DUF697"/>
</dbReference>
<dbReference type="Pfam" id="PF05128">
    <property type="entry name" value="DUF697"/>
    <property type="match status" value="1"/>
</dbReference>
<accession>A0A9E8HL10</accession>